<dbReference type="GeneID" id="5600456"/>
<gene>
    <name evidence="1" type="ORF">P23p33</name>
</gene>
<evidence type="ECO:0000313" key="1">
    <source>
        <dbReference type="EMBL" id="ABU96866.1"/>
    </source>
</evidence>
<organism evidence="1 2">
    <name type="scientific">Thermus virus P23-45</name>
    <name type="common">Thermus thermophilus phage P23-45</name>
    <dbReference type="NCBI Taxonomy" id="2914006"/>
    <lineage>
        <taxon>Viruses</taxon>
        <taxon>Duplodnaviria</taxon>
        <taxon>Heunggongvirae</taxon>
        <taxon>Uroviricota</taxon>
        <taxon>Caudoviricetes</taxon>
        <taxon>Oshimavirus</taxon>
        <taxon>Oshimavirus P2345</taxon>
    </lineage>
</organism>
<accession>A7XX57</accession>
<dbReference type="RefSeq" id="YP_001467886.1">
    <property type="nucleotide sequence ID" value="NC_009803.1"/>
</dbReference>
<dbReference type="EMBL" id="EU100883">
    <property type="protein sequence ID" value="ABU96866.1"/>
    <property type="molecule type" value="Genomic_DNA"/>
</dbReference>
<sequence>MEVYCNNPWYIAHYTRTTYKVLDEVDLNFLYRNYFHSYMYVSDRAQGDVAMDLVKQAIASASAGLLEHYNNHSAYVSPFYFSAPPPSLFAPLKGESLTAFAERSWETALALGDWLFRQSKYRKSVVPFPAYAEEDFGISGLEDWKRFLATTGMLAAYAAVRTGPPKTKESGEKLLKRFFRLATGRELIYTP</sequence>
<name>A7XX57_BP234</name>
<organismHost>
    <name type="scientific">Thermus thermophilus</name>
    <dbReference type="NCBI Taxonomy" id="274"/>
</organismHost>
<proteinExistence type="predicted"/>
<dbReference type="Proteomes" id="UP000001132">
    <property type="component" value="Segment"/>
</dbReference>
<dbReference type="KEGG" id="vg:5600456"/>
<keyword evidence="2" id="KW-1185">Reference proteome</keyword>
<protein>
    <submittedName>
        <fullName evidence="1">Uncharacterized protein</fullName>
    </submittedName>
</protein>
<evidence type="ECO:0000313" key="2">
    <source>
        <dbReference type="Proteomes" id="UP000001132"/>
    </source>
</evidence>
<reference evidence="1 2" key="1">
    <citation type="journal article" date="2008" name="J. Mol. Biol.">
        <title>Genome comparison and proteomic characterization of Thermus thermophilus bacteriophages P23-45 and P74-26: siphoviruses with triplex-forming sequences and the longest known tails.</title>
        <authorList>
            <person name="Minakhin L."/>
            <person name="Goel M."/>
            <person name="Berdygulova Z."/>
            <person name="Ramanculov E."/>
            <person name="Florens L."/>
            <person name="Glazko G."/>
            <person name="Karamychev V.N."/>
            <person name="Slesarev A.I."/>
            <person name="Kozyavkin S.A."/>
            <person name="Khromov I."/>
            <person name="Ackermann H.W."/>
            <person name="Washburn M."/>
            <person name="Mushegian A."/>
            <person name="Severinov K."/>
        </authorList>
    </citation>
    <scope>NUCLEOTIDE SEQUENCE</scope>
</reference>